<dbReference type="OrthoDB" id="2988652at2"/>
<proteinExistence type="predicted"/>
<dbReference type="Proteomes" id="UP000078582">
    <property type="component" value="Chromosome"/>
</dbReference>
<dbReference type="GO" id="GO:0016020">
    <property type="term" value="C:membrane"/>
    <property type="evidence" value="ECO:0007669"/>
    <property type="project" value="InterPro"/>
</dbReference>
<evidence type="ECO:0000313" key="1">
    <source>
        <dbReference type="EMBL" id="ANK62181.1"/>
    </source>
</evidence>
<dbReference type="InterPro" id="IPR009825">
    <property type="entry name" value="ECF_substrate-spec-like"/>
</dbReference>
<name>A0A192H2K8_9LACO</name>
<dbReference type="GeneID" id="42981597"/>
<organism evidence="1 2">
    <name type="scientific">Loigolactobacillus backii</name>
    <dbReference type="NCBI Taxonomy" id="375175"/>
    <lineage>
        <taxon>Bacteria</taxon>
        <taxon>Bacillati</taxon>
        <taxon>Bacillota</taxon>
        <taxon>Bacilli</taxon>
        <taxon>Lactobacillales</taxon>
        <taxon>Lactobacillaceae</taxon>
        <taxon>Loigolactobacillus</taxon>
    </lineage>
</organism>
<dbReference type="Pfam" id="PF07155">
    <property type="entry name" value="ECF-ribofla_trS"/>
    <property type="match status" value="1"/>
</dbReference>
<gene>
    <name evidence="1" type="ORF">AYR53_04975</name>
</gene>
<dbReference type="STRING" id="375175.AYR53_04975"/>
<dbReference type="KEGG" id="lbt:AYR52_09025"/>
<dbReference type="EMBL" id="CP014873">
    <property type="protein sequence ID" value="ANK62181.1"/>
    <property type="molecule type" value="Genomic_DNA"/>
</dbReference>
<dbReference type="Gene3D" id="1.10.1760.20">
    <property type="match status" value="1"/>
</dbReference>
<dbReference type="RefSeq" id="WP_068225702.1">
    <property type="nucleotide sequence ID" value="NZ_CP014623.1"/>
</dbReference>
<protein>
    <submittedName>
        <fullName evidence="1">Uncharacterized protein</fullName>
    </submittedName>
</protein>
<accession>A0A192H2K8</accession>
<dbReference type="AlphaFoldDB" id="A0A192H2K8"/>
<sequence>MQHDHLRLVTQAAMFAAIDYILAMFQFHVPSPVGHPFVDLGFTFVALGTLFLGWRYAMLAGAIGLGLFDLMNGYANHAYLTVLEVVLLVGVVALAFKLMHHQLTSGVVVSLGIIAGLTKMVTGFIRYFIESSVDLGLPPMRASVQALVGMPADILTGILMFFTVPLFFFVLQRVTRQVHWYSWQ</sequence>
<keyword evidence="2" id="KW-1185">Reference proteome</keyword>
<evidence type="ECO:0000313" key="2">
    <source>
        <dbReference type="Proteomes" id="UP000078582"/>
    </source>
</evidence>
<reference evidence="1 2" key="1">
    <citation type="submission" date="2016-03" db="EMBL/GenBank/DDBJ databases">
        <title>Pediococcus and Lactobacillus from brewery environment - whole genome sequencing and assembly.</title>
        <authorList>
            <person name="Behr J."/>
            <person name="Geissler A.J."/>
            <person name="Vogel R.F."/>
        </authorList>
    </citation>
    <scope>NUCLEOTIDE SEQUENCE [LARGE SCALE GENOMIC DNA]</scope>
    <source>
        <strain evidence="1 2">TMW 1.1989</strain>
    </source>
</reference>